<dbReference type="GO" id="GO:0004497">
    <property type="term" value="F:monooxygenase activity"/>
    <property type="evidence" value="ECO:0007669"/>
    <property type="project" value="InterPro"/>
</dbReference>
<dbReference type="PANTHER" id="PTHR46696">
    <property type="entry name" value="P450, PUTATIVE (EUROFUNG)-RELATED"/>
    <property type="match status" value="1"/>
</dbReference>
<dbReference type="PANTHER" id="PTHR46696:SF1">
    <property type="entry name" value="CYTOCHROME P450 YJIB-RELATED"/>
    <property type="match status" value="1"/>
</dbReference>
<dbReference type="SUPFAM" id="SSF48264">
    <property type="entry name" value="Cytochrome P450"/>
    <property type="match status" value="1"/>
</dbReference>
<sequence>MREGIEGGYSACSYVGRMVQTATDSKLGDNLLTLRGVQWILGTKDDPYALLLRAASDDPRELGRRIRERGPLSFSHAMAWVTASAEPGEAVLGDARLSPRHPDDRTETAEDADAGAEAMPWDIPVLRKVLPLRDAFVTLDRADYVRLARWAEPVIAGALARRREVIADRYRARVRDLPGEFDLMTGLARDVSAAVVADLLGLPAGRRERFAQLCAGTAGTLDATLCPPRLAAARDLLTSLAEMRKLLGEAVESARTSPGEGLAGELLRAAADDAETGPDDVLAVCVLLAVVGSDTAANLVCETVAALLDHPDQWKLVRADPGLAAAAVEETLRYAPPIRLHQRYAQEDLELAGQRIETGQEVVVVAEAANRDPAVHGDPDGFDIRRPRIRHLTFPEGSPVALAASLARAQAAAAVTAVATGLPDLRRADGVLRRLRSPATAAVLRLPVRTG</sequence>
<name>A0A1H5TS57_9ACTN</name>
<dbReference type="Proteomes" id="UP000236723">
    <property type="component" value="Unassembled WGS sequence"/>
</dbReference>
<dbReference type="InterPro" id="IPR036396">
    <property type="entry name" value="Cyt_P450_sf"/>
</dbReference>
<evidence type="ECO:0000256" key="2">
    <source>
        <dbReference type="SAM" id="MobiDB-lite"/>
    </source>
</evidence>
<accession>A0A1H5TS57</accession>
<feature type="region of interest" description="Disordered" evidence="2">
    <location>
        <begin position="94"/>
        <end position="114"/>
    </location>
</feature>
<dbReference type="GO" id="GO:0016740">
    <property type="term" value="F:transferase activity"/>
    <property type="evidence" value="ECO:0007669"/>
    <property type="project" value="UniProtKB-KW"/>
</dbReference>
<evidence type="ECO:0000256" key="1">
    <source>
        <dbReference type="ARBA" id="ARBA00010617"/>
    </source>
</evidence>
<keyword evidence="3" id="KW-0808">Transferase</keyword>
<dbReference type="AlphaFoldDB" id="A0A1H5TS57"/>
<dbReference type="InterPro" id="IPR001128">
    <property type="entry name" value="Cyt_P450"/>
</dbReference>
<comment type="similarity">
    <text evidence="1">Belongs to the cytochrome P450 family.</text>
</comment>
<protein>
    <submittedName>
        <fullName evidence="3">Glycosyltransferase auxiliary protein/glycosyltransferase auxiliary protein</fullName>
    </submittedName>
</protein>
<dbReference type="Pfam" id="PF00067">
    <property type="entry name" value="p450"/>
    <property type="match status" value="1"/>
</dbReference>
<dbReference type="NCBIfam" id="TIGR04515">
    <property type="entry name" value="P450_rel_GT_act"/>
    <property type="match status" value="1"/>
</dbReference>
<dbReference type="GO" id="GO:0016705">
    <property type="term" value="F:oxidoreductase activity, acting on paired donors, with incorporation or reduction of molecular oxygen"/>
    <property type="evidence" value="ECO:0007669"/>
    <property type="project" value="InterPro"/>
</dbReference>
<proteinExistence type="inferred from homology"/>
<dbReference type="GO" id="GO:0005506">
    <property type="term" value="F:iron ion binding"/>
    <property type="evidence" value="ECO:0007669"/>
    <property type="project" value="InterPro"/>
</dbReference>
<gene>
    <name evidence="3" type="ORF">SAMN04489712_101725</name>
</gene>
<keyword evidence="4" id="KW-1185">Reference proteome</keyword>
<dbReference type="Gene3D" id="1.10.630.10">
    <property type="entry name" value="Cytochrome P450"/>
    <property type="match status" value="1"/>
</dbReference>
<dbReference type="PRINTS" id="PR00359">
    <property type="entry name" value="BP450"/>
</dbReference>
<evidence type="ECO:0000313" key="3">
    <source>
        <dbReference type="EMBL" id="SEF65580.1"/>
    </source>
</evidence>
<dbReference type="EMBL" id="FNVO01000001">
    <property type="protein sequence ID" value="SEF65580.1"/>
    <property type="molecule type" value="Genomic_DNA"/>
</dbReference>
<evidence type="ECO:0000313" key="4">
    <source>
        <dbReference type="Proteomes" id="UP000236723"/>
    </source>
</evidence>
<organism evidence="3 4">
    <name type="scientific">Thermomonospora echinospora</name>
    <dbReference type="NCBI Taxonomy" id="1992"/>
    <lineage>
        <taxon>Bacteria</taxon>
        <taxon>Bacillati</taxon>
        <taxon>Actinomycetota</taxon>
        <taxon>Actinomycetes</taxon>
        <taxon>Streptosporangiales</taxon>
        <taxon>Thermomonosporaceae</taxon>
        <taxon>Thermomonospora</taxon>
    </lineage>
</organism>
<dbReference type="InterPro" id="IPR030958">
    <property type="entry name" value="P450-rel_GT_act"/>
</dbReference>
<dbReference type="InterPro" id="IPR002397">
    <property type="entry name" value="Cyt_P450_B"/>
</dbReference>
<reference evidence="4" key="1">
    <citation type="submission" date="2016-10" db="EMBL/GenBank/DDBJ databases">
        <authorList>
            <person name="Varghese N."/>
            <person name="Submissions S."/>
        </authorList>
    </citation>
    <scope>NUCLEOTIDE SEQUENCE [LARGE SCALE GENOMIC DNA]</scope>
    <source>
        <strain evidence="4">DSM 43163</strain>
    </source>
</reference>
<dbReference type="GO" id="GO:0020037">
    <property type="term" value="F:heme binding"/>
    <property type="evidence" value="ECO:0007669"/>
    <property type="project" value="InterPro"/>
</dbReference>